<gene>
    <name evidence="1" type="ORF">LCGC14_0650350</name>
</gene>
<dbReference type="AlphaFoldDB" id="A0A0F9TIB9"/>
<comment type="caution">
    <text evidence="1">The sequence shown here is derived from an EMBL/GenBank/DDBJ whole genome shotgun (WGS) entry which is preliminary data.</text>
</comment>
<accession>A0A0F9TIB9</accession>
<sequence length="64" mass="7692">MKMNREMIEFLFDFSGLDFTESDRMERDRLVGGEIFEWNEAIFTIKADKVEHLLNKLRMMAEES</sequence>
<reference evidence="1" key="1">
    <citation type="journal article" date="2015" name="Nature">
        <title>Complex archaea that bridge the gap between prokaryotes and eukaryotes.</title>
        <authorList>
            <person name="Spang A."/>
            <person name="Saw J.H."/>
            <person name="Jorgensen S.L."/>
            <person name="Zaremba-Niedzwiedzka K."/>
            <person name="Martijn J."/>
            <person name="Lind A.E."/>
            <person name="van Eijk R."/>
            <person name="Schleper C."/>
            <person name="Guy L."/>
            <person name="Ettema T.J."/>
        </authorList>
    </citation>
    <scope>NUCLEOTIDE SEQUENCE</scope>
</reference>
<evidence type="ECO:0000313" key="1">
    <source>
        <dbReference type="EMBL" id="KKN48716.1"/>
    </source>
</evidence>
<organism evidence="1">
    <name type="scientific">marine sediment metagenome</name>
    <dbReference type="NCBI Taxonomy" id="412755"/>
    <lineage>
        <taxon>unclassified sequences</taxon>
        <taxon>metagenomes</taxon>
        <taxon>ecological metagenomes</taxon>
    </lineage>
</organism>
<name>A0A0F9TIB9_9ZZZZ</name>
<protein>
    <submittedName>
        <fullName evidence="1">Uncharacterized protein</fullName>
    </submittedName>
</protein>
<dbReference type="EMBL" id="LAZR01001208">
    <property type="protein sequence ID" value="KKN48716.1"/>
    <property type="molecule type" value="Genomic_DNA"/>
</dbReference>
<proteinExistence type="predicted"/>